<dbReference type="AlphaFoldDB" id="A0A1Y2LWT9"/>
<proteinExistence type="predicted"/>
<gene>
    <name evidence="1" type="ORF">B5807_07652</name>
</gene>
<dbReference type="InParanoid" id="A0A1Y2LWT9"/>
<dbReference type="Proteomes" id="UP000193240">
    <property type="component" value="Unassembled WGS sequence"/>
</dbReference>
<evidence type="ECO:0000313" key="1">
    <source>
        <dbReference type="EMBL" id="OSS48323.1"/>
    </source>
</evidence>
<evidence type="ECO:0000313" key="2">
    <source>
        <dbReference type="Proteomes" id="UP000193240"/>
    </source>
</evidence>
<dbReference type="EMBL" id="KZ107846">
    <property type="protein sequence ID" value="OSS48323.1"/>
    <property type="molecule type" value="Genomic_DNA"/>
</dbReference>
<reference evidence="1 2" key="1">
    <citation type="journal article" date="2017" name="Genome Announc.">
        <title>Genome sequence of the saprophytic ascomycete Epicoccum nigrum ICMP 19927 strain isolated from New Zealand.</title>
        <authorList>
            <person name="Fokin M."/>
            <person name="Fleetwood D."/>
            <person name="Weir B.S."/>
            <person name="Villas-Boas S.G."/>
        </authorList>
    </citation>
    <scope>NUCLEOTIDE SEQUENCE [LARGE SCALE GENOMIC DNA]</scope>
    <source>
        <strain evidence="1 2">ICMP 19927</strain>
    </source>
</reference>
<organism evidence="1 2">
    <name type="scientific">Epicoccum nigrum</name>
    <name type="common">Soil fungus</name>
    <name type="synonym">Epicoccum purpurascens</name>
    <dbReference type="NCBI Taxonomy" id="105696"/>
    <lineage>
        <taxon>Eukaryota</taxon>
        <taxon>Fungi</taxon>
        <taxon>Dikarya</taxon>
        <taxon>Ascomycota</taxon>
        <taxon>Pezizomycotina</taxon>
        <taxon>Dothideomycetes</taxon>
        <taxon>Pleosporomycetidae</taxon>
        <taxon>Pleosporales</taxon>
        <taxon>Pleosporineae</taxon>
        <taxon>Didymellaceae</taxon>
        <taxon>Epicoccum</taxon>
    </lineage>
</organism>
<sequence>MERAADYLLALRHKYEKFSHSRPRERAPTDRDLDHIRVNLQHKTPHSSRWVFEKVICNKRNHQGYERILHLLTLIDEKGNIKERITVKIVGDGDPVQLRQDIRREVEPHKRLQALESRYIINFIANSWRPN</sequence>
<name>A0A1Y2LWT9_EPING</name>
<keyword evidence="2" id="KW-1185">Reference proteome</keyword>
<accession>A0A1Y2LWT9</accession>
<protein>
    <submittedName>
        <fullName evidence="1">Uncharacterized protein</fullName>
    </submittedName>
</protein>